<reference evidence="1 2" key="1">
    <citation type="journal article" date="2017" name="Front. Microbiol.">
        <title>Comparative Genomic Analysis of the Class Epsilonproteobacteria and Proposed Reclassification to Epsilonbacteraeota (phyl. nov.).</title>
        <authorList>
            <person name="Waite D.W."/>
            <person name="Vanwonterghem I."/>
            <person name="Rinke C."/>
            <person name="Parks D.H."/>
            <person name="Zhang Y."/>
            <person name="Takai K."/>
            <person name="Sievert S.M."/>
            <person name="Simon J."/>
            <person name="Campbell B.J."/>
            <person name="Hanson T.E."/>
            <person name="Woyke T."/>
            <person name="Klotz M.G."/>
            <person name="Hugenholtz P."/>
        </authorList>
    </citation>
    <scope>NUCLEOTIDE SEQUENCE [LARGE SCALE GENOMIC DNA]</scope>
    <source>
        <strain evidence="1">UBA12443</strain>
    </source>
</reference>
<organism evidence="1 2">
    <name type="scientific">Sulfuricurvum kujiense</name>
    <dbReference type="NCBI Taxonomy" id="148813"/>
    <lineage>
        <taxon>Bacteria</taxon>
        <taxon>Pseudomonadati</taxon>
        <taxon>Campylobacterota</taxon>
        <taxon>Epsilonproteobacteria</taxon>
        <taxon>Campylobacterales</taxon>
        <taxon>Sulfurimonadaceae</taxon>
        <taxon>Sulfuricurvum</taxon>
    </lineage>
</organism>
<sequence length="135" mass="15756">MSRLVIFLLVGVTLLESAAWRESKTFNLKKDELVKVLVKSEGQERLLNFRWTLYADKALVVHESFDRFVGQHVLYVGHVNQSFRKVLLSAKRTQKDVPYIIVVFKKFDEGNNTAQMDLLLIDKENRIVLDYLTKK</sequence>
<proteinExistence type="predicted"/>
<evidence type="ECO:0000313" key="1">
    <source>
        <dbReference type="EMBL" id="DAB38409.1"/>
    </source>
</evidence>
<dbReference type="AlphaFoldDB" id="A0A2D3WMN5"/>
<evidence type="ECO:0000313" key="2">
    <source>
        <dbReference type="Proteomes" id="UP000228859"/>
    </source>
</evidence>
<protein>
    <submittedName>
        <fullName evidence="1">Uncharacterized protein</fullName>
    </submittedName>
</protein>
<dbReference type="EMBL" id="DLUI01000085">
    <property type="protein sequence ID" value="DAB38409.1"/>
    <property type="molecule type" value="Genomic_DNA"/>
</dbReference>
<dbReference type="RefSeq" id="WP_294893427.1">
    <property type="nucleotide sequence ID" value="NZ_DLUI01000085.1"/>
</dbReference>
<name>A0A2D3WMN5_9BACT</name>
<dbReference type="Proteomes" id="UP000228859">
    <property type="component" value="Unassembled WGS sequence"/>
</dbReference>
<accession>A0A2D3WMN5</accession>
<gene>
    <name evidence="1" type="ORF">CFH83_06060</name>
</gene>
<comment type="caution">
    <text evidence="1">The sequence shown here is derived from an EMBL/GenBank/DDBJ whole genome shotgun (WGS) entry which is preliminary data.</text>
</comment>